<evidence type="ECO:0000256" key="2">
    <source>
        <dbReference type="ARBA" id="ARBA00007793"/>
    </source>
</evidence>
<keyword evidence="5" id="KW-0378">Hydrolase</keyword>
<dbReference type="Proteomes" id="UP000813385">
    <property type="component" value="Unassembled WGS sequence"/>
</dbReference>
<dbReference type="InterPro" id="IPR000334">
    <property type="entry name" value="Glyco_hydro_45"/>
</dbReference>
<evidence type="ECO:0000256" key="1">
    <source>
        <dbReference type="ARBA" id="ARBA00000966"/>
    </source>
</evidence>
<dbReference type="AlphaFoldDB" id="A0A8K0X6A1"/>
<dbReference type="PROSITE" id="PS01140">
    <property type="entry name" value="GLYCOSYL_HYDROL_F45"/>
    <property type="match status" value="1"/>
</dbReference>
<feature type="domain" description="CBM1" evidence="13">
    <location>
        <begin position="273"/>
        <end position="309"/>
    </location>
</feature>
<feature type="signal peptide" evidence="12">
    <location>
        <begin position="1"/>
        <end position="16"/>
    </location>
</feature>
<sequence>MRSSAVLIGLVAGVAAQSSGTGRTTRYWDCCKPSCGWDEKASVSQPVKTCDRNNNPLASTARSGCDSNGVAYTCNDNQPWAVNDNLAYGFAATAFSGGSEASWCCACYALQFTSGPVAGKTMVVQSTNTGGDLSGNHFDILMPGGGLGIFDGCTPQWGVSFPGNRYGGTTSRSQCSQIPSALQPGCNWRYDWFNDADNPDVSWRRVQCPAALTDRTGCRRSDDGNYPVFQPGPPPATTIRTSTTTTASSSSSSSSSSTTAGSPPVPTGGGSGPTSPVWGQCGGQGWSGPTRCVAGSTCSVVNPWYSQCLP</sequence>
<feature type="compositionally biased region" description="Low complexity" evidence="11">
    <location>
        <begin position="237"/>
        <end position="262"/>
    </location>
</feature>
<keyword evidence="7" id="KW-0119">Carbohydrate metabolism</keyword>
<dbReference type="InterPro" id="IPR035971">
    <property type="entry name" value="CBD_sf"/>
</dbReference>
<comment type="similarity">
    <text evidence="2">Belongs to the glycosyl hydrolase 45 (cellulase K) family.</text>
</comment>
<dbReference type="EMBL" id="JAGPXD010000002">
    <property type="protein sequence ID" value="KAH7367364.1"/>
    <property type="molecule type" value="Genomic_DNA"/>
</dbReference>
<dbReference type="OrthoDB" id="10035502at2759"/>
<dbReference type="GO" id="GO:0030245">
    <property type="term" value="P:cellulose catabolic process"/>
    <property type="evidence" value="ECO:0007669"/>
    <property type="project" value="UniProtKB-KW"/>
</dbReference>
<dbReference type="PANTHER" id="PTHR39730:SF1">
    <property type="entry name" value="ENDOGLUCANASE 1"/>
    <property type="match status" value="1"/>
</dbReference>
<dbReference type="GO" id="GO:0005576">
    <property type="term" value="C:extracellular region"/>
    <property type="evidence" value="ECO:0007669"/>
    <property type="project" value="InterPro"/>
</dbReference>
<reference evidence="14" key="1">
    <citation type="journal article" date="2021" name="Nat. Commun.">
        <title>Genetic determinants of endophytism in the Arabidopsis root mycobiome.</title>
        <authorList>
            <person name="Mesny F."/>
            <person name="Miyauchi S."/>
            <person name="Thiergart T."/>
            <person name="Pickel B."/>
            <person name="Atanasova L."/>
            <person name="Karlsson M."/>
            <person name="Huettel B."/>
            <person name="Barry K.W."/>
            <person name="Haridas S."/>
            <person name="Chen C."/>
            <person name="Bauer D."/>
            <person name="Andreopoulos W."/>
            <person name="Pangilinan J."/>
            <person name="LaButti K."/>
            <person name="Riley R."/>
            <person name="Lipzen A."/>
            <person name="Clum A."/>
            <person name="Drula E."/>
            <person name="Henrissat B."/>
            <person name="Kohler A."/>
            <person name="Grigoriev I.V."/>
            <person name="Martin F.M."/>
            <person name="Hacquard S."/>
        </authorList>
    </citation>
    <scope>NUCLEOTIDE SEQUENCE</scope>
    <source>
        <strain evidence="14">MPI-CAGE-AT-0016</strain>
    </source>
</reference>
<keyword evidence="15" id="KW-1185">Reference proteome</keyword>
<evidence type="ECO:0000256" key="5">
    <source>
        <dbReference type="ARBA" id="ARBA00022801"/>
    </source>
</evidence>
<dbReference type="Pfam" id="PF02015">
    <property type="entry name" value="Glyco_hydro_45"/>
    <property type="match status" value="1"/>
</dbReference>
<evidence type="ECO:0000256" key="4">
    <source>
        <dbReference type="ARBA" id="ARBA00022729"/>
    </source>
</evidence>
<dbReference type="GO" id="GO:0030248">
    <property type="term" value="F:cellulose binding"/>
    <property type="evidence" value="ECO:0007669"/>
    <property type="project" value="InterPro"/>
</dbReference>
<evidence type="ECO:0000256" key="10">
    <source>
        <dbReference type="PROSITE-ProRule" id="PRU10069"/>
    </source>
</evidence>
<feature type="active site" description="Nucleophile" evidence="10">
    <location>
        <position position="29"/>
    </location>
</feature>
<dbReference type="PROSITE" id="PS51164">
    <property type="entry name" value="CBM1_2"/>
    <property type="match status" value="1"/>
</dbReference>
<protein>
    <recommendedName>
        <fullName evidence="3 10">Cellulase</fullName>
        <ecNumber evidence="3 10">3.2.1.4</ecNumber>
    </recommendedName>
</protein>
<evidence type="ECO:0000256" key="9">
    <source>
        <dbReference type="ARBA" id="ARBA00023326"/>
    </source>
</evidence>
<accession>A0A8K0X6A1</accession>
<gene>
    <name evidence="14" type="ORF">B0T11DRAFT_252595</name>
</gene>
<evidence type="ECO:0000256" key="6">
    <source>
        <dbReference type="ARBA" id="ARBA00023001"/>
    </source>
</evidence>
<evidence type="ECO:0000256" key="7">
    <source>
        <dbReference type="ARBA" id="ARBA00023277"/>
    </source>
</evidence>
<comment type="catalytic activity">
    <reaction evidence="1 10">
        <text>Endohydrolysis of (1-&gt;4)-beta-D-glucosidic linkages in cellulose, lichenin and cereal beta-D-glucans.</text>
        <dbReference type="EC" id="3.2.1.4"/>
    </reaction>
</comment>
<evidence type="ECO:0000256" key="12">
    <source>
        <dbReference type="SAM" id="SignalP"/>
    </source>
</evidence>
<evidence type="ECO:0000313" key="14">
    <source>
        <dbReference type="EMBL" id="KAH7367364.1"/>
    </source>
</evidence>
<dbReference type="InterPro" id="IPR052288">
    <property type="entry name" value="GH45_Enzymes"/>
</dbReference>
<dbReference type="InterPro" id="IPR036908">
    <property type="entry name" value="RlpA-like_sf"/>
</dbReference>
<evidence type="ECO:0000259" key="13">
    <source>
        <dbReference type="PROSITE" id="PS51164"/>
    </source>
</evidence>
<keyword evidence="6" id="KW-0136">Cellulose degradation</keyword>
<feature type="chain" id="PRO_5035420028" description="Cellulase" evidence="12">
    <location>
        <begin position="17"/>
        <end position="310"/>
    </location>
</feature>
<keyword evidence="8" id="KW-0326">Glycosidase</keyword>
<feature type="region of interest" description="Disordered" evidence="11">
    <location>
        <begin position="216"/>
        <end position="281"/>
    </location>
</feature>
<dbReference type="SUPFAM" id="SSF57180">
    <property type="entry name" value="Cellulose-binding domain"/>
    <property type="match status" value="1"/>
</dbReference>
<dbReference type="SMART" id="SM00236">
    <property type="entry name" value="fCBD"/>
    <property type="match status" value="1"/>
</dbReference>
<evidence type="ECO:0000256" key="8">
    <source>
        <dbReference type="ARBA" id="ARBA00023295"/>
    </source>
</evidence>
<organism evidence="14 15">
    <name type="scientific">Plectosphaerella cucumerina</name>
    <dbReference type="NCBI Taxonomy" id="40658"/>
    <lineage>
        <taxon>Eukaryota</taxon>
        <taxon>Fungi</taxon>
        <taxon>Dikarya</taxon>
        <taxon>Ascomycota</taxon>
        <taxon>Pezizomycotina</taxon>
        <taxon>Sordariomycetes</taxon>
        <taxon>Hypocreomycetidae</taxon>
        <taxon>Glomerellales</taxon>
        <taxon>Plectosphaerellaceae</taxon>
        <taxon>Plectosphaerella</taxon>
    </lineage>
</organism>
<evidence type="ECO:0000313" key="15">
    <source>
        <dbReference type="Proteomes" id="UP000813385"/>
    </source>
</evidence>
<dbReference type="GO" id="GO:0008810">
    <property type="term" value="F:cellulase activity"/>
    <property type="evidence" value="ECO:0007669"/>
    <property type="project" value="UniProtKB-EC"/>
</dbReference>
<proteinExistence type="inferred from homology"/>
<evidence type="ECO:0000256" key="11">
    <source>
        <dbReference type="SAM" id="MobiDB-lite"/>
    </source>
</evidence>
<dbReference type="PROSITE" id="PS00562">
    <property type="entry name" value="CBM1_1"/>
    <property type="match status" value="1"/>
</dbReference>
<comment type="caution">
    <text evidence="14">The sequence shown here is derived from an EMBL/GenBank/DDBJ whole genome shotgun (WGS) entry which is preliminary data.</text>
</comment>
<dbReference type="EC" id="3.2.1.4" evidence="3 10"/>
<dbReference type="Gene3D" id="2.40.40.10">
    <property type="entry name" value="RlpA-like domain"/>
    <property type="match status" value="1"/>
</dbReference>
<dbReference type="PANTHER" id="PTHR39730">
    <property type="entry name" value="ENDOGLUCANASE 1"/>
    <property type="match status" value="1"/>
</dbReference>
<keyword evidence="9" id="KW-0624">Polysaccharide degradation</keyword>
<dbReference type="InterPro" id="IPR000254">
    <property type="entry name" value="CBD"/>
</dbReference>
<dbReference type="SUPFAM" id="SSF50685">
    <property type="entry name" value="Barwin-like endoglucanases"/>
    <property type="match status" value="1"/>
</dbReference>
<dbReference type="Pfam" id="PF00734">
    <property type="entry name" value="CBM_1"/>
    <property type="match status" value="1"/>
</dbReference>
<evidence type="ECO:0000256" key="3">
    <source>
        <dbReference type="ARBA" id="ARBA00012601"/>
    </source>
</evidence>
<keyword evidence="4 12" id="KW-0732">Signal</keyword>
<name>A0A8K0X6A1_9PEZI</name>